<name>A0ABR1CB19_NECAM</name>
<feature type="chain" id="PRO_5046933365" description="Lipid-binding serum glycoprotein N-terminal domain-containing protein" evidence="1">
    <location>
        <begin position="18"/>
        <end position="547"/>
    </location>
</feature>
<dbReference type="PANTHER" id="PTHR10504:SF131">
    <property type="entry name" value="BPI2 DOMAIN-CONTAINING PROTEIN"/>
    <property type="match status" value="1"/>
</dbReference>
<accession>A0ABR1CB19</accession>
<dbReference type="Gene3D" id="3.15.20.10">
    <property type="entry name" value="Bactericidal permeability-increasing protein, domain 2"/>
    <property type="match status" value="1"/>
</dbReference>
<protein>
    <recommendedName>
        <fullName evidence="2">Lipid-binding serum glycoprotein N-terminal domain-containing protein</fullName>
    </recommendedName>
</protein>
<dbReference type="PANTHER" id="PTHR10504">
    <property type="entry name" value="BACTERICIDAL PERMEABILITY-INCREASING BPI PROTEIN-RELATED"/>
    <property type="match status" value="1"/>
</dbReference>
<gene>
    <name evidence="3" type="primary">Necator_chrII.g5882</name>
    <name evidence="3" type="ORF">RB195_018089</name>
</gene>
<evidence type="ECO:0000313" key="3">
    <source>
        <dbReference type="EMBL" id="KAK6734688.1"/>
    </source>
</evidence>
<dbReference type="InterPro" id="IPR032942">
    <property type="entry name" value="BPI/LBP/Plunc"/>
</dbReference>
<comment type="caution">
    <text evidence="3">The sequence shown here is derived from an EMBL/GenBank/DDBJ whole genome shotgun (WGS) entry which is preliminary data.</text>
</comment>
<dbReference type="Proteomes" id="UP001303046">
    <property type="component" value="Unassembled WGS sequence"/>
</dbReference>
<evidence type="ECO:0000313" key="4">
    <source>
        <dbReference type="Proteomes" id="UP001303046"/>
    </source>
</evidence>
<dbReference type="Gene3D" id="3.15.10.10">
    <property type="entry name" value="Bactericidal permeability-increasing protein, domain 1"/>
    <property type="match status" value="1"/>
</dbReference>
<reference evidence="3 4" key="1">
    <citation type="submission" date="2023-08" db="EMBL/GenBank/DDBJ databases">
        <title>A Necator americanus chromosomal reference genome.</title>
        <authorList>
            <person name="Ilik V."/>
            <person name="Petrzelkova K.J."/>
            <person name="Pardy F."/>
            <person name="Fuh T."/>
            <person name="Niatou-Singa F.S."/>
            <person name="Gouil Q."/>
            <person name="Baker L."/>
            <person name="Ritchie M.E."/>
            <person name="Jex A.R."/>
            <person name="Gazzola D."/>
            <person name="Li H."/>
            <person name="Toshio Fujiwara R."/>
            <person name="Zhan B."/>
            <person name="Aroian R.V."/>
            <person name="Pafco B."/>
            <person name="Schwarz E.M."/>
        </authorList>
    </citation>
    <scope>NUCLEOTIDE SEQUENCE [LARGE SCALE GENOMIC DNA]</scope>
    <source>
        <strain evidence="3 4">Aroian</strain>
        <tissue evidence="3">Whole animal</tissue>
    </source>
</reference>
<evidence type="ECO:0000256" key="1">
    <source>
        <dbReference type="SAM" id="SignalP"/>
    </source>
</evidence>
<dbReference type="InterPro" id="IPR017942">
    <property type="entry name" value="Lipid-bd_serum_glycop_N"/>
</dbReference>
<dbReference type="Pfam" id="PF01273">
    <property type="entry name" value="LBP_BPI_CETP"/>
    <property type="match status" value="1"/>
</dbReference>
<sequence>MRVLIVELAHILLIVTAFNVRKEFDPLRSKGTEISQRLLQKLAAQLKEEMTEFSEDEYDINNMQKITAKPTVPQQGSGDITLRIFPNGIKYIFEQLVQTIRHDAMRHRPHTMRTSYHGMDINVDSIQIVEFLAPRLEAEHMGGSKFRFSTHGGGMRYLGLYSAVYKTTREGQFEAFLEGIRINLDVNFEEINGKVKVTQEKCHVALEDVLVQLTPAMPTQILDLLQKRIQERFQEKVCPALLHFIEEITTTALTLASVEEIAQQTEPIGTSCVVQHEKGAWRFDAKGLKISFKRSNPREKRSIISNSVKESQASEFETASVSLTEEYVNEMLGDLVKNGNVFFHLHMIPDIEKALRTQCTQDDSCLGSLVNLGRVANGSGRLDSQVITPPYIEFRNRDSAILHITLHTVLSFQNRAAHHRIPYLRLELSMKLRIVELSFDQSSLDGYYRWAAKYEMIDLQINNLHTDFEEMKDVARRIHRLFGDNRARIEELLSTHLNGELPFRLNPHVYLQPKSAIFGHRRVTIPLNFTVDKRLFPAFQFLRSLFF</sequence>
<feature type="domain" description="Lipid-binding serum glycoprotein N-terminal" evidence="2">
    <location>
        <begin position="122"/>
        <end position="241"/>
    </location>
</feature>
<keyword evidence="4" id="KW-1185">Reference proteome</keyword>
<evidence type="ECO:0000259" key="2">
    <source>
        <dbReference type="Pfam" id="PF01273"/>
    </source>
</evidence>
<keyword evidence="1" id="KW-0732">Signal</keyword>
<organism evidence="3 4">
    <name type="scientific">Necator americanus</name>
    <name type="common">Human hookworm</name>
    <dbReference type="NCBI Taxonomy" id="51031"/>
    <lineage>
        <taxon>Eukaryota</taxon>
        <taxon>Metazoa</taxon>
        <taxon>Ecdysozoa</taxon>
        <taxon>Nematoda</taxon>
        <taxon>Chromadorea</taxon>
        <taxon>Rhabditida</taxon>
        <taxon>Rhabditina</taxon>
        <taxon>Rhabditomorpha</taxon>
        <taxon>Strongyloidea</taxon>
        <taxon>Ancylostomatidae</taxon>
        <taxon>Bunostominae</taxon>
        <taxon>Necator</taxon>
    </lineage>
</organism>
<dbReference type="InterPro" id="IPR017943">
    <property type="entry name" value="Bactericidal_perm-incr_a/b_dom"/>
</dbReference>
<feature type="signal peptide" evidence="1">
    <location>
        <begin position="1"/>
        <end position="17"/>
    </location>
</feature>
<dbReference type="EMBL" id="JAVFWL010000002">
    <property type="protein sequence ID" value="KAK6734688.1"/>
    <property type="molecule type" value="Genomic_DNA"/>
</dbReference>
<proteinExistence type="predicted"/>
<dbReference type="SUPFAM" id="SSF55394">
    <property type="entry name" value="Bactericidal permeability-increasing protein, BPI"/>
    <property type="match status" value="1"/>
</dbReference>